<feature type="compositionally biased region" description="Basic and acidic residues" evidence="4">
    <location>
        <begin position="117"/>
        <end position="126"/>
    </location>
</feature>
<feature type="compositionally biased region" description="Polar residues" evidence="4">
    <location>
        <begin position="10"/>
        <end position="28"/>
    </location>
</feature>
<feature type="coiled-coil region" evidence="3">
    <location>
        <begin position="198"/>
        <end position="302"/>
    </location>
</feature>
<gene>
    <name evidence="5" type="ORF">MANES_S052100</name>
</gene>
<organism evidence="5">
    <name type="scientific">Manihot esculenta</name>
    <name type="common">Cassava</name>
    <name type="synonym">Jatropha manihot</name>
    <dbReference type="NCBI Taxonomy" id="3983"/>
    <lineage>
        <taxon>Eukaryota</taxon>
        <taxon>Viridiplantae</taxon>
        <taxon>Streptophyta</taxon>
        <taxon>Embryophyta</taxon>
        <taxon>Tracheophyta</taxon>
        <taxon>Spermatophyta</taxon>
        <taxon>Magnoliopsida</taxon>
        <taxon>eudicotyledons</taxon>
        <taxon>Gunneridae</taxon>
        <taxon>Pentapetalae</taxon>
        <taxon>rosids</taxon>
        <taxon>fabids</taxon>
        <taxon>Malpighiales</taxon>
        <taxon>Euphorbiaceae</taxon>
        <taxon>Crotonoideae</taxon>
        <taxon>Manihoteae</taxon>
        <taxon>Manihot</taxon>
    </lineage>
</organism>
<dbReference type="STRING" id="3983.A0A199UB49"/>
<feature type="region of interest" description="Disordered" evidence="4">
    <location>
        <begin position="362"/>
        <end position="387"/>
    </location>
</feature>
<dbReference type="AlphaFoldDB" id="A0A199UB49"/>
<dbReference type="Gramene" id="Manes.03G091016.3.v8.1">
    <property type="protein sequence ID" value="Manes.03G091016.3.v8.1.CDS"/>
    <property type="gene ID" value="Manes.03G091016.v8.1"/>
</dbReference>
<dbReference type="PANTHER" id="PTHR34224:SF2">
    <property type="entry name" value="INTERACTOR OF CONSTITUTIVE ACTIVE ROPS 4"/>
    <property type="match status" value="1"/>
</dbReference>
<proteinExistence type="inferred from homology"/>
<comment type="similarity">
    <text evidence="1">Belongs to the ICR family.</text>
</comment>
<dbReference type="InterPro" id="IPR029688">
    <property type="entry name" value="ICR"/>
</dbReference>
<evidence type="ECO:0000256" key="3">
    <source>
        <dbReference type="SAM" id="Coils"/>
    </source>
</evidence>
<name>A0A199UB49_MANES</name>
<evidence type="ECO:0000256" key="1">
    <source>
        <dbReference type="ARBA" id="ARBA00009778"/>
    </source>
</evidence>
<dbReference type="EMBL" id="KV450626">
    <property type="protein sequence ID" value="OAY21841.1"/>
    <property type="molecule type" value="Genomic_DNA"/>
</dbReference>
<evidence type="ECO:0000313" key="5">
    <source>
        <dbReference type="EMBL" id="OAY21841.1"/>
    </source>
</evidence>
<keyword evidence="2 3" id="KW-0175">Coiled coil</keyword>
<sequence length="387" mass="42639">MPRSRGSEVPQRQSSRGPHPLRTSSSESDSQHHRPITDRSPKLGDRRSPRGHHPDSLNQKKLGIRIADLETQLGQAQEELKVLKRQLASAEAAKKEAQQELVNKAKKPTIIEPEEIEEKHTPTEIQDLEKADNNVVNEMSDKNQQETDVFEVPIEKEAVEAKAEPGHLIDQVEGNCTTKITTELLAISEPEKPSVHDLALKDDEINMLKAKLEKKENELEAFRKENENLKNLLKEATSNISSAKAKEDEMSMRLTQLGEELEKSQANAAHLKEKLESAEEAKAALEAEIKKMRVQTEQWRKAADAAAAVLAGAVEMNGRITERCGSMDKHFGGVFETPGGVGGSGVYAGFVGSPGMADEFGDGFGSGKRKGSGIKKFGDLWKKKSQK</sequence>
<dbReference type="PANTHER" id="PTHR34224">
    <property type="entry name" value="INTERACTOR OF CONSTITUTIVE ACTIVE ROPS 2, CHLOROPLASTIC-RELATED"/>
    <property type="match status" value="1"/>
</dbReference>
<dbReference type="OMA" id="FACIFHE"/>
<dbReference type="SUPFAM" id="SSF57997">
    <property type="entry name" value="Tropomyosin"/>
    <property type="match status" value="1"/>
</dbReference>
<feature type="region of interest" description="Disordered" evidence="4">
    <location>
        <begin position="99"/>
        <end position="126"/>
    </location>
</feature>
<evidence type="ECO:0000256" key="4">
    <source>
        <dbReference type="SAM" id="MobiDB-lite"/>
    </source>
</evidence>
<feature type="compositionally biased region" description="Basic and acidic residues" evidence="4">
    <location>
        <begin position="29"/>
        <end position="55"/>
    </location>
</feature>
<feature type="region of interest" description="Disordered" evidence="4">
    <location>
        <begin position="1"/>
        <end position="63"/>
    </location>
</feature>
<dbReference type="Gramene" id="Manes.03G091016.2.v8.1">
    <property type="protein sequence ID" value="Manes.03G091016.2.v8.1.CDS"/>
    <property type="gene ID" value="Manes.03G091016.v8.1"/>
</dbReference>
<feature type="compositionally biased region" description="Basic and acidic residues" evidence="4">
    <location>
        <begin position="376"/>
        <end position="387"/>
    </location>
</feature>
<protein>
    <submittedName>
        <fullName evidence="5">Uncharacterized protein</fullName>
    </submittedName>
</protein>
<dbReference type="EMBL" id="KV450626">
    <property type="protein sequence ID" value="OAY21842.1"/>
    <property type="molecule type" value="Genomic_DNA"/>
</dbReference>
<evidence type="ECO:0000256" key="2">
    <source>
        <dbReference type="ARBA" id="ARBA00023054"/>
    </source>
</evidence>
<dbReference type="OrthoDB" id="782896at2759"/>
<dbReference type="Gramene" id="Manes.03G091016.4.v8.1">
    <property type="protein sequence ID" value="Manes.03G091016.4.v8.1.CDS"/>
    <property type="gene ID" value="Manes.03G091016.v8.1"/>
</dbReference>
<accession>A0A199UB49</accession>
<reference evidence="5" key="1">
    <citation type="submission" date="2016-02" db="EMBL/GenBank/DDBJ databases">
        <title>WGS assembly of Manihot esculenta.</title>
        <authorList>
            <person name="Bredeson J.V."/>
            <person name="Prochnik S.E."/>
            <person name="Lyons J.B."/>
            <person name="Schmutz J."/>
            <person name="Grimwood J."/>
            <person name="Vrebalov J."/>
            <person name="Bart R.S."/>
            <person name="Amuge T."/>
            <person name="Ferguson M.E."/>
            <person name="Green R."/>
            <person name="Putnam N."/>
            <person name="Stites J."/>
            <person name="Rounsley S."/>
            <person name="Rokhsar D.S."/>
        </authorList>
    </citation>
    <scope>NUCLEOTIDE SEQUENCE [LARGE SCALE GENOMIC DNA]</scope>
    <source>
        <tissue evidence="5">Leaf</tissue>
    </source>
</reference>
<dbReference type="Gramene" id="Manes.03G091016.1.v8.1">
    <property type="protein sequence ID" value="Manes.03G091016.1.v8.1.CDS"/>
    <property type="gene ID" value="Manes.03G091016.v8.1"/>
</dbReference>